<dbReference type="Gene3D" id="3.30.9.10">
    <property type="entry name" value="D-Amino Acid Oxidase, subunit A, domain 2"/>
    <property type="match status" value="1"/>
</dbReference>
<dbReference type="Pfam" id="PF01266">
    <property type="entry name" value="DAO"/>
    <property type="match status" value="1"/>
</dbReference>
<proteinExistence type="predicted"/>
<dbReference type="EMBL" id="FAOZ01000027">
    <property type="protein sequence ID" value="CUU59418.1"/>
    <property type="molecule type" value="Genomic_DNA"/>
</dbReference>
<accession>A0A0S4QY86</accession>
<dbReference type="PANTHER" id="PTHR13847:SF289">
    <property type="entry name" value="GLYCINE OXIDASE"/>
    <property type="match status" value="1"/>
</dbReference>
<dbReference type="SUPFAM" id="SSF51905">
    <property type="entry name" value="FAD/NAD(P)-binding domain"/>
    <property type="match status" value="1"/>
</dbReference>
<protein>
    <submittedName>
        <fullName evidence="3">Glycine/D-amino acid oxidase (Deaminating)</fullName>
    </submittedName>
</protein>
<feature type="domain" description="FAD dependent oxidoreductase" evidence="2">
    <location>
        <begin position="5"/>
        <end position="355"/>
    </location>
</feature>
<sequence>MAANVIVIGAGVYGAAVAASLARRGARVVVVEAGLPAHGTSGATFSWTNASAKPAGPYRDLNVAGLAAHRRLAAEAAGATRAGWYHESGNLQWAEAGDDEARQKLRAKVTGLLDDGYQARWLSRSEAADIEPGIDPAGLPADEIAFFPREGWVAPERLISYLLSVAAAHGAELLTGDGVVALETSAGQVSAVRMASGRALAAAALVNCAGPRAGVIAELVGLDLPMRNTCGLLVRVSAAALPVSRVVHAPRVHLRPDGAAGLLMHSPALDEAVRTSDTGPVVADDTAVGRLLEAGRALCPAARDAAVDGIRIGERPIPGDGLPVLGRAADLPNFHFAVSHSGVTLCLHAGGLVADEVLGLDRDEALAPFRFERFRAAPGPAAGAIPS</sequence>
<dbReference type="Proteomes" id="UP000198802">
    <property type="component" value="Unassembled WGS sequence"/>
</dbReference>
<dbReference type="InterPro" id="IPR006076">
    <property type="entry name" value="FAD-dep_OxRdtase"/>
</dbReference>
<dbReference type="Gene3D" id="3.50.50.60">
    <property type="entry name" value="FAD/NAD(P)-binding domain"/>
    <property type="match status" value="1"/>
</dbReference>
<organism evidence="3 4">
    <name type="scientific">Parafrankia irregularis</name>
    <dbReference type="NCBI Taxonomy" id="795642"/>
    <lineage>
        <taxon>Bacteria</taxon>
        <taxon>Bacillati</taxon>
        <taxon>Actinomycetota</taxon>
        <taxon>Actinomycetes</taxon>
        <taxon>Frankiales</taxon>
        <taxon>Frankiaceae</taxon>
        <taxon>Parafrankia</taxon>
    </lineage>
</organism>
<evidence type="ECO:0000256" key="1">
    <source>
        <dbReference type="ARBA" id="ARBA00023002"/>
    </source>
</evidence>
<reference evidence="4" key="1">
    <citation type="submission" date="2015-11" db="EMBL/GenBank/DDBJ databases">
        <authorList>
            <person name="Varghese N."/>
        </authorList>
    </citation>
    <scope>NUCLEOTIDE SEQUENCE [LARGE SCALE GENOMIC DNA]</scope>
    <source>
        <strain evidence="4">DSM 45899</strain>
    </source>
</reference>
<dbReference type="PANTHER" id="PTHR13847">
    <property type="entry name" value="SARCOSINE DEHYDROGENASE-RELATED"/>
    <property type="match status" value="1"/>
</dbReference>
<keyword evidence="4" id="KW-1185">Reference proteome</keyword>
<dbReference type="InterPro" id="IPR036188">
    <property type="entry name" value="FAD/NAD-bd_sf"/>
</dbReference>
<evidence type="ECO:0000313" key="4">
    <source>
        <dbReference type="Proteomes" id="UP000198802"/>
    </source>
</evidence>
<gene>
    <name evidence="3" type="ORF">Ga0074812_12795</name>
</gene>
<dbReference type="GO" id="GO:0005737">
    <property type="term" value="C:cytoplasm"/>
    <property type="evidence" value="ECO:0007669"/>
    <property type="project" value="TreeGrafter"/>
</dbReference>
<keyword evidence="1" id="KW-0560">Oxidoreductase</keyword>
<dbReference type="RefSeq" id="WP_091283501.1">
    <property type="nucleotide sequence ID" value="NZ_FAOZ01000027.1"/>
</dbReference>
<evidence type="ECO:0000313" key="3">
    <source>
        <dbReference type="EMBL" id="CUU59418.1"/>
    </source>
</evidence>
<dbReference type="AlphaFoldDB" id="A0A0S4QY86"/>
<dbReference type="GO" id="GO:0016491">
    <property type="term" value="F:oxidoreductase activity"/>
    <property type="evidence" value="ECO:0007669"/>
    <property type="project" value="UniProtKB-KW"/>
</dbReference>
<name>A0A0S4QY86_9ACTN</name>
<evidence type="ECO:0000259" key="2">
    <source>
        <dbReference type="Pfam" id="PF01266"/>
    </source>
</evidence>